<dbReference type="InterPro" id="IPR026591">
    <property type="entry name" value="Sirtuin_cat_small_dom_sf"/>
</dbReference>
<dbReference type="InterPro" id="IPR050134">
    <property type="entry name" value="NAD-dep_sirtuin_deacylases"/>
</dbReference>
<dbReference type="InterPro" id="IPR029035">
    <property type="entry name" value="DHS-like_NAD/FAD-binding_dom"/>
</dbReference>
<sequence length="253" mass="27276">MNGESAPGWPNDAVRRIAAANNVLVLTGAGMSAESGIATFRDAQTGLWAKFRPEDLATPQAFHEHPRRVWQWYDGRRQQVAAAEPHAGYRVLVELEKRFRHFAIATQNVDGLHQRAGSQRVFELHGNIMRTVCAQTGRPIDDEWLCEHPGEPPPSPYQPGVLARPDVVWFGETLPEGAHRAAVRSAAQADICLVIGTSSLVYPAAGLPAIAAERGAMVIEVNPDETPLTASADVIIRAPASAALVALASHLGH</sequence>
<name>A0A5N0TBT4_9GAMM</name>
<evidence type="ECO:0000313" key="7">
    <source>
        <dbReference type="Proteomes" id="UP000325372"/>
    </source>
</evidence>
<dbReference type="InterPro" id="IPR003000">
    <property type="entry name" value="Sirtuin"/>
</dbReference>
<dbReference type="NCBIfam" id="NF001753">
    <property type="entry name" value="PRK00481.1-3"/>
    <property type="match status" value="1"/>
</dbReference>
<evidence type="ECO:0000256" key="4">
    <source>
        <dbReference type="PROSITE-ProRule" id="PRU00236"/>
    </source>
</evidence>
<feature type="binding site" evidence="3">
    <location>
        <position position="240"/>
    </location>
    <ligand>
        <name>NAD(+)</name>
        <dbReference type="ChEBI" id="CHEBI:57540"/>
    </ligand>
</feature>
<feature type="binding site" evidence="3">
    <location>
        <position position="73"/>
    </location>
    <ligand>
        <name>substrate</name>
    </ligand>
</feature>
<accession>A0A5N0TBT4</accession>
<dbReference type="Proteomes" id="UP000325372">
    <property type="component" value="Unassembled WGS sequence"/>
</dbReference>
<keyword evidence="7" id="KW-1185">Reference proteome</keyword>
<dbReference type="GO" id="GO:0036055">
    <property type="term" value="F:protein-succinyllysine desuccinylase activity"/>
    <property type="evidence" value="ECO:0007669"/>
    <property type="project" value="UniProtKB-UniRule"/>
</dbReference>
<organism evidence="6 7">
    <name type="scientific">Marinihelvus fidelis</name>
    <dbReference type="NCBI Taxonomy" id="2613842"/>
    <lineage>
        <taxon>Bacteria</taxon>
        <taxon>Pseudomonadati</taxon>
        <taxon>Pseudomonadota</taxon>
        <taxon>Gammaproteobacteria</taxon>
        <taxon>Chromatiales</taxon>
        <taxon>Wenzhouxiangellaceae</taxon>
        <taxon>Marinihelvus</taxon>
    </lineage>
</organism>
<comment type="catalytic activity">
    <reaction evidence="3">
        <text>N(6)-acetyl-L-lysyl-[protein] + NAD(+) + H2O = 2''-O-acetyl-ADP-D-ribose + nicotinamide + L-lysyl-[protein]</text>
        <dbReference type="Rhea" id="RHEA:43636"/>
        <dbReference type="Rhea" id="RHEA-COMP:9752"/>
        <dbReference type="Rhea" id="RHEA-COMP:10731"/>
        <dbReference type="ChEBI" id="CHEBI:15377"/>
        <dbReference type="ChEBI" id="CHEBI:17154"/>
        <dbReference type="ChEBI" id="CHEBI:29969"/>
        <dbReference type="ChEBI" id="CHEBI:57540"/>
        <dbReference type="ChEBI" id="CHEBI:61930"/>
        <dbReference type="ChEBI" id="CHEBI:83767"/>
        <dbReference type="EC" id="2.3.1.286"/>
    </reaction>
</comment>
<dbReference type="SUPFAM" id="SSF52467">
    <property type="entry name" value="DHS-like NAD/FAD-binding domain"/>
    <property type="match status" value="1"/>
</dbReference>
<dbReference type="EMBL" id="VYXP01000003">
    <property type="protein sequence ID" value="KAA9132472.1"/>
    <property type="molecule type" value="Genomic_DNA"/>
</dbReference>
<dbReference type="Pfam" id="PF02146">
    <property type="entry name" value="SIR2"/>
    <property type="match status" value="1"/>
</dbReference>
<dbReference type="InterPro" id="IPR026590">
    <property type="entry name" value="Ssirtuin_cat_dom"/>
</dbReference>
<dbReference type="Gene3D" id="3.40.50.1220">
    <property type="entry name" value="TPP-binding domain"/>
    <property type="match status" value="1"/>
</dbReference>
<evidence type="ECO:0000256" key="2">
    <source>
        <dbReference type="ARBA" id="ARBA00023027"/>
    </source>
</evidence>
<feature type="binding site" evidence="3">
    <location>
        <begin position="222"/>
        <end position="224"/>
    </location>
    <ligand>
        <name>NAD(+)</name>
        <dbReference type="ChEBI" id="CHEBI:57540"/>
    </ligand>
</feature>
<protein>
    <recommendedName>
        <fullName evidence="3">NAD-dependent protein deacylase</fullName>
        <ecNumber evidence="3">2.3.1.286</ecNumber>
    </recommendedName>
    <alternativeName>
        <fullName evidence="3">Regulatory protein SIR2 homolog</fullName>
    </alternativeName>
</protein>
<gene>
    <name evidence="3" type="primary">cobB</name>
    <name evidence="6" type="ORF">F3N42_04380</name>
</gene>
<reference evidence="6 7" key="1">
    <citation type="submission" date="2019-09" db="EMBL/GenBank/DDBJ databases">
        <title>Wenzhouxiangella sp. Genome sequencing and assembly.</title>
        <authorList>
            <person name="Zhang R."/>
        </authorList>
    </citation>
    <scope>NUCLEOTIDE SEQUENCE [LARGE SCALE GENOMIC DNA]</scope>
    <source>
        <strain evidence="6 7">W260</strain>
    </source>
</reference>
<dbReference type="RefSeq" id="WP_150863182.1">
    <property type="nucleotide sequence ID" value="NZ_VYXP01000003.1"/>
</dbReference>
<comment type="function">
    <text evidence="3">NAD-dependent lysine deacetylase and desuccinylase that specifically removes acetyl and succinyl groups on target proteins. Modulates the activities of several proteins which are inactive in their acylated form.</text>
</comment>
<feature type="binding site" evidence="3">
    <location>
        <position position="76"/>
    </location>
    <ligand>
        <name>substrate</name>
    </ligand>
</feature>
<evidence type="ECO:0000259" key="5">
    <source>
        <dbReference type="PROSITE" id="PS50305"/>
    </source>
</evidence>
<evidence type="ECO:0000313" key="6">
    <source>
        <dbReference type="EMBL" id="KAA9132472.1"/>
    </source>
</evidence>
<dbReference type="GO" id="GO:0070403">
    <property type="term" value="F:NAD+ binding"/>
    <property type="evidence" value="ECO:0007669"/>
    <property type="project" value="UniProtKB-UniRule"/>
</dbReference>
<keyword evidence="3" id="KW-0963">Cytoplasm</keyword>
<dbReference type="InterPro" id="IPR027546">
    <property type="entry name" value="Sirtuin_class_III"/>
</dbReference>
<dbReference type="GO" id="GO:0036054">
    <property type="term" value="F:protein-malonyllysine demalonylase activity"/>
    <property type="evidence" value="ECO:0007669"/>
    <property type="project" value="InterPro"/>
</dbReference>
<evidence type="ECO:0000256" key="1">
    <source>
        <dbReference type="ARBA" id="ARBA00022679"/>
    </source>
</evidence>
<comment type="caution">
    <text evidence="6">The sequence shown here is derived from an EMBL/GenBank/DDBJ whole genome shotgun (WGS) entry which is preliminary data.</text>
</comment>
<comment type="similarity">
    <text evidence="3">Belongs to the sirtuin family. Class III subfamily.</text>
</comment>
<dbReference type="HAMAP" id="MF_01121">
    <property type="entry name" value="Sirtuin_ClassIII"/>
    <property type="match status" value="1"/>
</dbReference>
<dbReference type="GO" id="GO:0005737">
    <property type="term" value="C:cytoplasm"/>
    <property type="evidence" value="ECO:0007669"/>
    <property type="project" value="UniProtKB-SubCell"/>
</dbReference>
<dbReference type="Gene3D" id="3.30.1600.10">
    <property type="entry name" value="SIR2/SIRT2 'Small Domain"/>
    <property type="match status" value="1"/>
</dbReference>
<dbReference type="PANTHER" id="PTHR11085:SF4">
    <property type="entry name" value="NAD-DEPENDENT PROTEIN DEACYLASE"/>
    <property type="match status" value="1"/>
</dbReference>
<dbReference type="AlphaFoldDB" id="A0A5N0TBT4"/>
<comment type="subcellular location">
    <subcellularLocation>
        <location evidence="3">Cytoplasm</location>
    </subcellularLocation>
</comment>
<proteinExistence type="inferred from homology"/>
<feature type="binding site" evidence="3">
    <location>
        <begin position="196"/>
        <end position="198"/>
    </location>
    <ligand>
        <name>NAD(+)</name>
        <dbReference type="ChEBI" id="CHEBI:57540"/>
    </ligand>
</feature>
<keyword evidence="1" id="KW-0808">Transferase</keyword>
<comment type="catalytic activity">
    <reaction evidence="3">
        <text>N(6)-succinyl-L-lysyl-[protein] + NAD(+) + H2O = 2''-O-succinyl-ADP-D-ribose + nicotinamide + L-lysyl-[protein]</text>
        <dbReference type="Rhea" id="RHEA:47668"/>
        <dbReference type="Rhea" id="RHEA-COMP:9752"/>
        <dbReference type="Rhea" id="RHEA-COMP:11877"/>
        <dbReference type="ChEBI" id="CHEBI:15377"/>
        <dbReference type="ChEBI" id="CHEBI:17154"/>
        <dbReference type="ChEBI" id="CHEBI:29969"/>
        <dbReference type="ChEBI" id="CHEBI:57540"/>
        <dbReference type="ChEBI" id="CHEBI:87830"/>
        <dbReference type="ChEBI" id="CHEBI:87832"/>
    </reaction>
</comment>
<feature type="active site" description="Proton acceptor" evidence="3">
    <location>
        <position position="125"/>
    </location>
</feature>
<dbReference type="PANTHER" id="PTHR11085">
    <property type="entry name" value="NAD-DEPENDENT PROTEIN DEACYLASE SIRTUIN-5, MITOCHONDRIAL-RELATED"/>
    <property type="match status" value="1"/>
</dbReference>
<dbReference type="GO" id="GO:0017136">
    <property type="term" value="F:histone deacetylase activity, NAD-dependent"/>
    <property type="evidence" value="ECO:0007669"/>
    <property type="project" value="TreeGrafter"/>
</dbReference>
<comment type="caution">
    <text evidence="3 4">Lacks conserved residue(s) required for the propagation of feature annotation.</text>
</comment>
<comment type="domain">
    <text evidence="3">2 residues (Tyr-73 and Arg-76) present in a large hydrophobic pocket are probably involved in substrate specificity. They are important for desuccinylation activity, but dispensable for deacetylation activity.</text>
</comment>
<dbReference type="PROSITE" id="PS50305">
    <property type="entry name" value="SIRTUIN"/>
    <property type="match status" value="1"/>
</dbReference>
<evidence type="ECO:0000256" key="3">
    <source>
        <dbReference type="HAMAP-Rule" id="MF_01121"/>
    </source>
</evidence>
<keyword evidence="2 3" id="KW-0520">NAD</keyword>
<feature type="binding site" evidence="3">
    <location>
        <begin position="107"/>
        <end position="110"/>
    </location>
    <ligand>
        <name>NAD(+)</name>
        <dbReference type="ChEBI" id="CHEBI:57540"/>
    </ligand>
</feature>
<dbReference type="EC" id="2.3.1.286" evidence="3"/>
<dbReference type="CDD" id="cd01412">
    <property type="entry name" value="SIRT5_Af1_CobB"/>
    <property type="match status" value="1"/>
</dbReference>
<feature type="domain" description="Deacetylase sirtuin-type" evidence="5">
    <location>
        <begin position="3"/>
        <end position="253"/>
    </location>
</feature>